<gene>
    <name evidence="1" type="primary">mchi_75</name>
</gene>
<sequence length="115" mass="13820">MSLIKKLTPAQKKIFDDFENTTQEQLNAMSPIEYRCWADKYREFHDQHFPNSCICLPRQRSAEEILQRKSEDREFHKFHFQRAVEMALHDALASDSCFTIEDFMKKFNTRLNENL</sequence>
<proteinExistence type="predicted"/>
<evidence type="ECO:0000313" key="2">
    <source>
        <dbReference type="Proteomes" id="UP000202558"/>
    </source>
</evidence>
<organism evidence="1 2">
    <name type="scientific">Megavirus chiliensis</name>
    <dbReference type="NCBI Taxonomy" id="1094892"/>
    <lineage>
        <taxon>Viruses</taxon>
        <taxon>Varidnaviria</taxon>
        <taxon>Bamfordvirae</taxon>
        <taxon>Nucleocytoviricota</taxon>
        <taxon>Megaviricetes</taxon>
        <taxon>Imitervirales</taxon>
        <taxon>Mimiviridae</taxon>
        <taxon>Megamimivirinae</taxon>
        <taxon>Megavirus</taxon>
        <taxon>Megavirus chilense</taxon>
    </lineage>
</organism>
<dbReference type="Proteomes" id="UP000202558">
    <property type="component" value="Segment"/>
</dbReference>
<protein>
    <recommendedName>
        <fullName evidence="3">Phage protein</fullName>
    </recommendedName>
</protein>
<reference evidence="1 2" key="1">
    <citation type="journal article" date="2011" name="Proc. Natl. Acad. Sci. U.S.A.">
        <title>Distant Mimivirus relative with a larger genome highlights the fundamental features of Megaviridae.</title>
        <authorList>
            <person name="Arslan D."/>
            <person name="Legendre M."/>
            <person name="Seltzer V."/>
            <person name="Abergel C."/>
            <person name="Claverie J.M."/>
        </authorList>
    </citation>
    <scope>NUCLEOTIDE SEQUENCE [LARGE SCALE GENOMIC DNA]</scope>
    <source>
        <strain evidence="1">Claverie Las Cruses</strain>
    </source>
</reference>
<accession>A0AAJ6MJZ9</accession>
<name>A0AAJ6MJZ9_9VIRU</name>
<keyword evidence="2" id="KW-1185">Reference proteome</keyword>
<evidence type="ECO:0000313" key="1">
    <source>
        <dbReference type="EMBL" id="WUG43810.1"/>
    </source>
</evidence>
<dbReference type="EMBL" id="JN258408">
    <property type="protein sequence ID" value="WUG43810.1"/>
    <property type="molecule type" value="Genomic_DNA"/>
</dbReference>
<evidence type="ECO:0008006" key="3">
    <source>
        <dbReference type="Google" id="ProtNLM"/>
    </source>
</evidence>